<name>A0A8H3QY57_9GLOM</name>
<reference evidence="2" key="1">
    <citation type="submission" date="2019-10" db="EMBL/GenBank/DDBJ databases">
        <title>Conservation and host-specific expression of non-tandemly repeated heterogenous ribosome RNA gene in arbuscular mycorrhizal fungi.</title>
        <authorList>
            <person name="Maeda T."/>
            <person name="Kobayashi Y."/>
            <person name="Nakagawa T."/>
            <person name="Ezawa T."/>
            <person name="Yamaguchi K."/>
            <person name="Bino T."/>
            <person name="Nishimoto Y."/>
            <person name="Shigenobu S."/>
            <person name="Kawaguchi M."/>
        </authorList>
    </citation>
    <scope>NUCLEOTIDE SEQUENCE</scope>
    <source>
        <strain evidence="2">HR1</strain>
    </source>
</reference>
<dbReference type="Proteomes" id="UP000615446">
    <property type="component" value="Unassembled WGS sequence"/>
</dbReference>
<dbReference type="Gene3D" id="3.30.710.10">
    <property type="entry name" value="Potassium Channel Kv1.1, Chain A"/>
    <property type="match status" value="1"/>
</dbReference>
<sequence length="390" mass="46314">MDDSTFLPKLSQNLLEILKDNEYYDITIEVVRRILSTNKKRIDGILTHIKLPNISPEIFQIILRYIYGGRLSLNEYDTLSIIKILIVANELGLQELITYLQSFLIKNKENWVNQNFNLIYQTSFNNDSFLKLQNICIELMSKEPEKIFNSIDFDSISEKCLITLIKQDDIQLDDIQIWERVVKWGIAQNPELPSDPLNYSKYDFNILKNTLQQFIPFIKFYNLSSEEFLNNVYPYKKIIPKELREDLIKYFLNPNNQSIKNLNSKSKDNIENYILSRVETKNLAIFNLSNYGPSFNGLVLYGDNHYNESYCKDPSYYEKPIRETVDRFSVEEYEIFQITKGLSKKDKNDAQKELERRKLLKLQKELKWQERLCTVFEEEVPKINEKTWSF</sequence>
<evidence type="ECO:0000259" key="1">
    <source>
        <dbReference type="SMART" id="SM00225"/>
    </source>
</evidence>
<dbReference type="SMART" id="SM00225">
    <property type="entry name" value="BTB"/>
    <property type="match status" value="1"/>
</dbReference>
<dbReference type="SUPFAM" id="SSF54695">
    <property type="entry name" value="POZ domain"/>
    <property type="match status" value="1"/>
</dbReference>
<proteinExistence type="predicted"/>
<gene>
    <name evidence="2" type="ORF">RCL2_002296800</name>
</gene>
<protein>
    <submittedName>
        <fullName evidence="2">BTB/POZ protein</fullName>
    </submittedName>
</protein>
<evidence type="ECO:0000313" key="2">
    <source>
        <dbReference type="EMBL" id="GES96336.1"/>
    </source>
</evidence>
<feature type="domain" description="BTB" evidence="1">
    <location>
        <begin position="24"/>
        <end position="108"/>
    </location>
</feature>
<accession>A0A8H3QY57</accession>
<dbReference type="PANTHER" id="PTHR45774:SF3">
    <property type="entry name" value="BTB (POZ) DOMAIN-CONTAINING 2B-RELATED"/>
    <property type="match status" value="1"/>
</dbReference>
<dbReference type="PANTHER" id="PTHR45774">
    <property type="entry name" value="BTB/POZ DOMAIN-CONTAINING"/>
    <property type="match status" value="1"/>
</dbReference>
<organism evidence="2 3">
    <name type="scientific">Rhizophagus clarus</name>
    <dbReference type="NCBI Taxonomy" id="94130"/>
    <lineage>
        <taxon>Eukaryota</taxon>
        <taxon>Fungi</taxon>
        <taxon>Fungi incertae sedis</taxon>
        <taxon>Mucoromycota</taxon>
        <taxon>Glomeromycotina</taxon>
        <taxon>Glomeromycetes</taxon>
        <taxon>Glomerales</taxon>
        <taxon>Glomeraceae</taxon>
        <taxon>Rhizophagus</taxon>
    </lineage>
</organism>
<dbReference type="AlphaFoldDB" id="A0A8H3QY57"/>
<dbReference type="EMBL" id="BLAL01000250">
    <property type="protein sequence ID" value="GES96336.1"/>
    <property type="molecule type" value="Genomic_DNA"/>
</dbReference>
<dbReference type="InterPro" id="IPR011333">
    <property type="entry name" value="SKP1/BTB/POZ_sf"/>
</dbReference>
<dbReference type="OrthoDB" id="2372300at2759"/>
<comment type="caution">
    <text evidence="2">The sequence shown here is derived from an EMBL/GenBank/DDBJ whole genome shotgun (WGS) entry which is preliminary data.</text>
</comment>
<dbReference type="InterPro" id="IPR000210">
    <property type="entry name" value="BTB/POZ_dom"/>
</dbReference>
<dbReference type="Pfam" id="PF00651">
    <property type="entry name" value="BTB"/>
    <property type="match status" value="1"/>
</dbReference>
<evidence type="ECO:0000313" key="3">
    <source>
        <dbReference type="Proteomes" id="UP000615446"/>
    </source>
</evidence>